<proteinExistence type="predicted"/>
<keyword evidence="2" id="KW-1185">Reference proteome</keyword>
<gene>
    <name evidence="1" type="ORF">POL25_07995</name>
</gene>
<sequence length="217" mass="22231">MGIHTIHRSISFTSIGLAFVAILGGCDSPGPSIQGNSAELLTTQIEAAEQRVEPDAVIPASPETLALTDGVVSWSVYDEENVRIAGVDADDRVIVELQIQVDHDDSGALLGVAVQMNAPDSGTLTFDASGQLRESTLGGAQGRLFAALVADIQAVEGGAEVQRRWLDCAAATLQLGLVCGAAAATCLTTFGVGCALGGAECVAAVLDWQCACNITSC</sequence>
<dbReference type="EMBL" id="JAQNDL010000001">
    <property type="protein sequence ID" value="MDC0716830.1"/>
    <property type="molecule type" value="Genomic_DNA"/>
</dbReference>
<accession>A0ABT5DT60</accession>
<evidence type="ECO:0000313" key="2">
    <source>
        <dbReference type="Proteomes" id="UP001221686"/>
    </source>
</evidence>
<name>A0ABT5DT60_9BACT</name>
<protein>
    <recommendedName>
        <fullName evidence="3">Lipoprotein</fullName>
    </recommendedName>
</protein>
<dbReference type="Proteomes" id="UP001221686">
    <property type="component" value="Unassembled WGS sequence"/>
</dbReference>
<reference evidence="1 2" key="1">
    <citation type="submission" date="2022-11" db="EMBL/GenBank/DDBJ databases">
        <title>Minimal conservation of predation-associated metabolite biosynthetic gene clusters underscores biosynthetic potential of Myxococcota including descriptions for ten novel species: Archangium lansinium sp. nov., Myxococcus landrumus sp. nov., Nannocystis bai.</title>
        <authorList>
            <person name="Ahearne A."/>
            <person name="Stevens C."/>
            <person name="Dowd S."/>
        </authorList>
    </citation>
    <scope>NUCLEOTIDE SEQUENCE [LARGE SCALE GENOMIC DNA]</scope>
    <source>
        <strain evidence="1 2">BB15-2</strain>
    </source>
</reference>
<organism evidence="1 2">
    <name type="scientific">Nannocystis bainbridge</name>
    <dbReference type="NCBI Taxonomy" id="2995303"/>
    <lineage>
        <taxon>Bacteria</taxon>
        <taxon>Pseudomonadati</taxon>
        <taxon>Myxococcota</taxon>
        <taxon>Polyangia</taxon>
        <taxon>Nannocystales</taxon>
        <taxon>Nannocystaceae</taxon>
        <taxon>Nannocystis</taxon>
    </lineage>
</organism>
<dbReference type="RefSeq" id="WP_272085319.1">
    <property type="nucleotide sequence ID" value="NZ_JAQNDL010000001.1"/>
</dbReference>
<evidence type="ECO:0008006" key="3">
    <source>
        <dbReference type="Google" id="ProtNLM"/>
    </source>
</evidence>
<comment type="caution">
    <text evidence="1">The sequence shown here is derived from an EMBL/GenBank/DDBJ whole genome shotgun (WGS) entry which is preliminary data.</text>
</comment>
<evidence type="ECO:0000313" key="1">
    <source>
        <dbReference type="EMBL" id="MDC0716830.1"/>
    </source>
</evidence>